<feature type="compositionally biased region" description="Low complexity" evidence="7">
    <location>
        <begin position="8"/>
        <end position="19"/>
    </location>
</feature>
<dbReference type="AlphaFoldDB" id="A0AAD5XL21"/>
<dbReference type="InterPro" id="IPR027521">
    <property type="entry name" value="Usb1"/>
</dbReference>
<evidence type="ECO:0000256" key="5">
    <source>
        <dbReference type="ARBA" id="ARBA00029543"/>
    </source>
</evidence>
<dbReference type="GO" id="GO:0000175">
    <property type="term" value="F:3'-5'-RNA exonuclease activity"/>
    <property type="evidence" value="ECO:0007669"/>
    <property type="project" value="TreeGrafter"/>
</dbReference>
<evidence type="ECO:0000256" key="3">
    <source>
        <dbReference type="ARBA" id="ARBA00023239"/>
    </source>
</evidence>
<dbReference type="EMBL" id="JADGJQ010000056">
    <property type="protein sequence ID" value="KAJ3175099.1"/>
    <property type="molecule type" value="Genomic_DNA"/>
</dbReference>
<dbReference type="Pfam" id="PF09749">
    <property type="entry name" value="HVSL"/>
    <property type="match status" value="1"/>
</dbReference>
<reference evidence="8" key="1">
    <citation type="submission" date="2020-05" db="EMBL/GenBank/DDBJ databases">
        <title>Phylogenomic resolution of chytrid fungi.</title>
        <authorList>
            <person name="Stajich J.E."/>
            <person name="Amses K."/>
            <person name="Simmons R."/>
            <person name="Seto K."/>
            <person name="Myers J."/>
            <person name="Bonds A."/>
            <person name="Quandt C.A."/>
            <person name="Barry K."/>
            <person name="Liu P."/>
            <person name="Grigoriev I."/>
            <person name="Longcore J.E."/>
            <person name="James T.Y."/>
        </authorList>
    </citation>
    <scope>NUCLEOTIDE SEQUENCE</scope>
    <source>
        <strain evidence="8">JEL0379</strain>
    </source>
</reference>
<gene>
    <name evidence="8" type="primary">USB1</name>
    <name evidence="8" type="ORF">HDU87_006496</name>
</gene>
<dbReference type="Gene3D" id="3.90.1140.10">
    <property type="entry name" value="Cyclic phosphodiesterase"/>
    <property type="match status" value="1"/>
</dbReference>
<keyword evidence="2" id="KW-0378">Hydrolase</keyword>
<keyword evidence="4" id="KW-0539">Nucleus</keyword>
<comment type="caution">
    <text evidence="8">The sequence shown here is derived from an EMBL/GenBank/DDBJ whole genome shotgun (WGS) entry which is preliminary data.</text>
</comment>
<dbReference type="PANTHER" id="PTHR13522:SF3">
    <property type="entry name" value="U6 SNRNA PHOSPHODIESTERASE 1"/>
    <property type="match status" value="1"/>
</dbReference>
<proteinExistence type="predicted"/>
<evidence type="ECO:0000256" key="1">
    <source>
        <dbReference type="ARBA" id="ARBA00022722"/>
    </source>
</evidence>
<keyword evidence="1" id="KW-0540">Nuclease</keyword>
<evidence type="ECO:0000256" key="7">
    <source>
        <dbReference type="SAM" id="MobiDB-lite"/>
    </source>
</evidence>
<keyword evidence="3" id="KW-0456">Lyase</keyword>
<dbReference type="GO" id="GO:0016829">
    <property type="term" value="F:lyase activity"/>
    <property type="evidence" value="ECO:0007669"/>
    <property type="project" value="UniProtKB-KW"/>
</dbReference>
<dbReference type="GO" id="GO:0005634">
    <property type="term" value="C:nucleus"/>
    <property type="evidence" value="ECO:0007669"/>
    <property type="project" value="TreeGrafter"/>
</dbReference>
<accession>A0AAD5XL21</accession>
<feature type="compositionally biased region" description="Polar residues" evidence="7">
    <location>
        <begin position="42"/>
        <end position="57"/>
    </location>
</feature>
<dbReference type="Proteomes" id="UP001212152">
    <property type="component" value="Unassembled WGS sequence"/>
</dbReference>
<sequence length="263" mass="28423">MALVDYPSSASSSCSSSADSDAEQREEGAASKYSRTLKRSPSESPAPTSKRQKNAGNATAAGPLPPEPLIPGNWVTYIYLSFCPSATLDSLLSRILAALPEGLGATAIDRLLDPGSLHISLSRTVYIKEFQIPQFVETLNRSYSQQKRAFPLRFHTISAYVNDDATRSFLGLDVSPFAGCVELTVLSAVADKAMAAFGRQKYYDVPLFHASFASAPGKALVGTAEALADEFGEELRAEHVDLGDVTCRIGHKVWRWPLRHANA</sequence>
<organism evidence="8 9">
    <name type="scientific">Geranomyces variabilis</name>
    <dbReference type="NCBI Taxonomy" id="109894"/>
    <lineage>
        <taxon>Eukaryota</taxon>
        <taxon>Fungi</taxon>
        <taxon>Fungi incertae sedis</taxon>
        <taxon>Chytridiomycota</taxon>
        <taxon>Chytridiomycota incertae sedis</taxon>
        <taxon>Chytridiomycetes</taxon>
        <taxon>Spizellomycetales</taxon>
        <taxon>Powellomycetaceae</taxon>
        <taxon>Geranomyces</taxon>
    </lineage>
</organism>
<feature type="region of interest" description="Disordered" evidence="7">
    <location>
        <begin position="1"/>
        <end position="64"/>
    </location>
</feature>
<dbReference type="PANTHER" id="PTHR13522">
    <property type="entry name" value="U6 SNRNA PHOSPHODIESTERASE 1"/>
    <property type="match status" value="1"/>
</dbReference>
<evidence type="ECO:0000256" key="2">
    <source>
        <dbReference type="ARBA" id="ARBA00022801"/>
    </source>
</evidence>
<evidence type="ECO:0000313" key="8">
    <source>
        <dbReference type="EMBL" id="KAJ3175099.1"/>
    </source>
</evidence>
<name>A0AAD5XL21_9FUNG</name>
<keyword evidence="8" id="KW-0269">Exonuclease</keyword>
<dbReference type="GO" id="GO:0034477">
    <property type="term" value="P:U6 snRNA 3'-end processing"/>
    <property type="evidence" value="ECO:0007669"/>
    <property type="project" value="InterPro"/>
</dbReference>
<keyword evidence="9" id="KW-1185">Reference proteome</keyword>
<evidence type="ECO:0000313" key="9">
    <source>
        <dbReference type="Proteomes" id="UP001212152"/>
    </source>
</evidence>
<evidence type="ECO:0000256" key="4">
    <source>
        <dbReference type="ARBA" id="ARBA00023242"/>
    </source>
</evidence>
<protein>
    <recommendedName>
        <fullName evidence="5">U6 snRNA phosphodiesterase 1</fullName>
    </recommendedName>
    <alternativeName>
        <fullName evidence="6">3'-5' RNA exonuclease USB1</fullName>
    </alternativeName>
</protein>
<evidence type="ECO:0000256" key="6">
    <source>
        <dbReference type="ARBA" id="ARBA00030030"/>
    </source>
</evidence>